<sequence>MSATLLELASTPHLMVVTDFDGTLAGISKDAYNVPINQRSIAALEAMADLPLTTVAILTGRHLEGLRQASGLVPGKLIIAGSHGAESSDQPIALTDAQVTALAAITKEFDRLADGIPGVFVEHKPYHRVLHGVRATDLEARDKAMEEALKLNIDGVTIKPGKFMVEASVTDVTKGVWIQRAIESHQPTATVFIGDDTTDEDGFKVLGDSDLAVKVGEGDTAADIRVADTDAVGDFLTELARLRSENFAAK</sequence>
<protein>
    <recommendedName>
        <fullName evidence="3">Trehalose 6-phosphate phosphatase</fullName>
        <ecNumber evidence="3">3.1.3.12</ecNumber>
    </recommendedName>
</protein>
<dbReference type="UniPathway" id="UPA00299"/>
<dbReference type="GO" id="GO:0005992">
    <property type="term" value="P:trehalose biosynthetic process"/>
    <property type="evidence" value="ECO:0007669"/>
    <property type="project" value="UniProtKB-UniPathway"/>
</dbReference>
<dbReference type="Pfam" id="PF02358">
    <property type="entry name" value="Trehalose_PPase"/>
    <property type="match status" value="1"/>
</dbReference>
<dbReference type="HOGENOM" id="CLU_037265_4_1_11"/>
<comment type="function">
    <text evidence="2 3">Removes the phosphate from trehalose 6-phosphate to produce free trehalose.</text>
</comment>
<comment type="catalytic activity">
    <reaction evidence="3">
        <text>alpha,alpha-trehalose 6-phosphate + H2O = alpha,alpha-trehalose + phosphate</text>
        <dbReference type="Rhea" id="RHEA:23420"/>
        <dbReference type="ChEBI" id="CHEBI:15377"/>
        <dbReference type="ChEBI" id="CHEBI:16551"/>
        <dbReference type="ChEBI" id="CHEBI:43474"/>
        <dbReference type="ChEBI" id="CHEBI:58429"/>
        <dbReference type="EC" id="3.1.3.12"/>
    </reaction>
</comment>
<dbReference type="RefSeq" id="WP_025253579.1">
    <property type="nucleotide sequence ID" value="NZ_CP004353.1"/>
</dbReference>
<dbReference type="Gene3D" id="3.40.50.1000">
    <property type="entry name" value="HAD superfamily/HAD-like"/>
    <property type="match status" value="1"/>
</dbReference>
<organism evidence="4 5">
    <name type="scientific">Corynebacterium vitaeruminis DSM 20294</name>
    <dbReference type="NCBI Taxonomy" id="1224164"/>
    <lineage>
        <taxon>Bacteria</taxon>
        <taxon>Bacillati</taxon>
        <taxon>Actinomycetota</taxon>
        <taxon>Actinomycetes</taxon>
        <taxon>Mycobacteriales</taxon>
        <taxon>Corynebacteriaceae</taxon>
        <taxon>Corynebacterium</taxon>
    </lineage>
</organism>
<dbReference type="PATRIC" id="fig|1224164.3.peg.2228"/>
<comment type="cofactor">
    <cofactor evidence="3">
        <name>Mg(2+)</name>
        <dbReference type="ChEBI" id="CHEBI:18420"/>
    </cofactor>
</comment>
<dbReference type="GO" id="GO:0004805">
    <property type="term" value="F:trehalose-phosphatase activity"/>
    <property type="evidence" value="ECO:0007669"/>
    <property type="project" value="UniProtKB-EC"/>
</dbReference>
<accession>W5Y3V1</accession>
<dbReference type="KEGG" id="cvt:B843_11055"/>
<name>W5Y3V1_9CORY</name>
<dbReference type="InterPro" id="IPR003337">
    <property type="entry name" value="Trehalose_PPase"/>
</dbReference>
<evidence type="ECO:0000313" key="5">
    <source>
        <dbReference type="Proteomes" id="UP000019222"/>
    </source>
</evidence>
<comment type="similarity">
    <text evidence="3">Belongs to the trehalose phosphatase family.</text>
</comment>
<gene>
    <name evidence="4" type="ORF">B843_11055</name>
</gene>
<dbReference type="PANTHER" id="PTHR43768:SF3">
    <property type="entry name" value="TREHALOSE 6-PHOSPHATE PHOSPHATASE"/>
    <property type="match status" value="1"/>
</dbReference>
<dbReference type="NCBIfam" id="TIGR00685">
    <property type="entry name" value="T6PP"/>
    <property type="match status" value="1"/>
</dbReference>
<dbReference type="GO" id="GO:0046872">
    <property type="term" value="F:metal ion binding"/>
    <property type="evidence" value="ECO:0007669"/>
    <property type="project" value="UniProtKB-KW"/>
</dbReference>
<keyword evidence="5" id="KW-1185">Reference proteome</keyword>
<dbReference type="Proteomes" id="UP000019222">
    <property type="component" value="Chromosome"/>
</dbReference>
<evidence type="ECO:0000313" key="4">
    <source>
        <dbReference type="EMBL" id="AHI23589.1"/>
    </source>
</evidence>
<dbReference type="eggNOG" id="COG1877">
    <property type="taxonomic scope" value="Bacteria"/>
</dbReference>
<dbReference type="InterPro" id="IPR036412">
    <property type="entry name" value="HAD-like_sf"/>
</dbReference>
<dbReference type="AlphaFoldDB" id="W5Y3V1"/>
<evidence type="ECO:0000256" key="2">
    <source>
        <dbReference type="ARBA" id="ARBA00024179"/>
    </source>
</evidence>
<dbReference type="InterPro" id="IPR023214">
    <property type="entry name" value="HAD_sf"/>
</dbReference>
<comment type="pathway">
    <text evidence="3">Glycan biosynthesis; trehalose biosynthesis.</text>
</comment>
<proteinExistence type="inferred from homology"/>
<dbReference type="EMBL" id="CP004353">
    <property type="protein sequence ID" value="AHI23589.1"/>
    <property type="molecule type" value="Genomic_DNA"/>
</dbReference>
<dbReference type="PANTHER" id="PTHR43768">
    <property type="entry name" value="TREHALOSE 6-PHOSPHATE PHOSPHATASE"/>
    <property type="match status" value="1"/>
</dbReference>
<keyword evidence="3" id="KW-0460">Magnesium</keyword>
<reference evidence="4 5" key="1">
    <citation type="submission" date="2013-02" db="EMBL/GenBank/DDBJ databases">
        <title>The complete genome sequence of Corynebacterium vitaeruminis DSM 20294.</title>
        <authorList>
            <person name="Ruckert C."/>
            <person name="Albersmeier A."/>
            <person name="Kalinowski J."/>
        </authorList>
    </citation>
    <scope>NUCLEOTIDE SEQUENCE [LARGE SCALE GENOMIC DNA]</scope>
    <source>
        <strain evidence="5">ATCC 10234</strain>
    </source>
</reference>
<evidence type="ECO:0000256" key="1">
    <source>
        <dbReference type="ARBA" id="ARBA00022801"/>
    </source>
</evidence>
<dbReference type="Gene3D" id="3.30.70.1020">
    <property type="entry name" value="Trehalose-6-phosphate phosphatase related protein, domain 2"/>
    <property type="match status" value="1"/>
</dbReference>
<dbReference type="STRING" id="1224164.B843_11055"/>
<keyword evidence="3" id="KW-0479">Metal-binding</keyword>
<evidence type="ECO:0000256" key="3">
    <source>
        <dbReference type="RuleBase" id="RU361117"/>
    </source>
</evidence>
<dbReference type="EC" id="3.1.3.12" evidence="3"/>
<dbReference type="InterPro" id="IPR044651">
    <property type="entry name" value="OTSB-like"/>
</dbReference>
<dbReference type="SUPFAM" id="SSF56784">
    <property type="entry name" value="HAD-like"/>
    <property type="match status" value="1"/>
</dbReference>
<keyword evidence="1 3" id="KW-0378">Hydrolase</keyword>